<dbReference type="NCBIfam" id="TIGR01444">
    <property type="entry name" value="fkbM_fam"/>
    <property type="match status" value="1"/>
</dbReference>
<gene>
    <name evidence="3" type="ORF">ThidrDRAFT_2741</name>
</gene>
<dbReference type="OrthoDB" id="5329963at2"/>
<dbReference type="InterPro" id="IPR006342">
    <property type="entry name" value="FkbM_mtfrase"/>
</dbReference>
<dbReference type="GO" id="GO:0008168">
    <property type="term" value="F:methyltransferase activity"/>
    <property type="evidence" value="ECO:0007669"/>
    <property type="project" value="UniProtKB-KW"/>
</dbReference>
<organism evidence="3 4">
    <name type="scientific">Thiorhodococcus drewsii AZ1</name>
    <dbReference type="NCBI Taxonomy" id="765913"/>
    <lineage>
        <taxon>Bacteria</taxon>
        <taxon>Pseudomonadati</taxon>
        <taxon>Pseudomonadota</taxon>
        <taxon>Gammaproteobacteria</taxon>
        <taxon>Chromatiales</taxon>
        <taxon>Chromatiaceae</taxon>
        <taxon>Thiorhodococcus</taxon>
    </lineage>
</organism>
<dbReference type="InterPro" id="IPR011990">
    <property type="entry name" value="TPR-like_helical_dom_sf"/>
</dbReference>
<keyword evidence="3" id="KW-0808">Transferase</keyword>
<dbReference type="Gene3D" id="3.40.50.150">
    <property type="entry name" value="Vaccinia Virus protein VP39"/>
    <property type="match status" value="1"/>
</dbReference>
<dbReference type="SMART" id="SM00028">
    <property type="entry name" value="TPR"/>
    <property type="match status" value="2"/>
</dbReference>
<dbReference type="Pfam" id="PF14559">
    <property type="entry name" value="TPR_19"/>
    <property type="match status" value="1"/>
</dbReference>
<name>G2E378_9GAMM</name>
<proteinExistence type="predicted"/>
<sequence length="409" mass="44878">MTKTEGLLGDAIAHHSDGRLDAAEHIYRALLVIDADNDEASHYLGLLALEKGLIDEGLAHLQRALELAPDTSRYWLGLAQGFLIAQRPEQAQVVLDRAEAIGLDLTLTRELRELIDTAFQDRQRQGIETREDPVAKPSECIAPAAVTASAAQQESLVVTIQDGLRIHVPSDIHCLTTYVLLEQGDWLDPGLAFLRRYIQPGMSILDVGAGYGVYALSIAKQMQGQGRVVALEPIAESRSFLNRSIRDNRLESLVTLIPQGLSDSTGEVDIPVDTYGAASRRGNGTSTERVQMLSLDDCLSDPECLAGSRIDLLRLDVSVDTTAILSGGMEFCSVQDPLVMFGITPDEERAVELIEAFARLDMSIYRPIPSLGLLVPLEDERAEDIDRHRSLFACRDQIAARLRQADLMI</sequence>
<accession>G2E378</accession>
<keyword evidence="1" id="KW-0802">TPR repeat</keyword>
<comment type="caution">
    <text evidence="3">The sequence shown here is derived from an EMBL/GenBank/DDBJ whole genome shotgun (WGS) entry which is preliminary data.</text>
</comment>
<feature type="repeat" description="TPR" evidence="1">
    <location>
        <begin position="38"/>
        <end position="71"/>
    </location>
</feature>
<dbReference type="SUPFAM" id="SSF48452">
    <property type="entry name" value="TPR-like"/>
    <property type="match status" value="1"/>
</dbReference>
<keyword evidence="4" id="KW-1185">Reference proteome</keyword>
<reference evidence="3 4" key="1">
    <citation type="submission" date="2011-06" db="EMBL/GenBank/DDBJ databases">
        <title>The draft genome of Thiorhodococcus drewsii AZ1.</title>
        <authorList>
            <consortium name="US DOE Joint Genome Institute (JGI-PGF)"/>
            <person name="Lucas S."/>
            <person name="Han J."/>
            <person name="Lapidus A."/>
            <person name="Cheng J.-F."/>
            <person name="Goodwin L."/>
            <person name="Pitluck S."/>
            <person name="Peters L."/>
            <person name="Land M.L."/>
            <person name="Hauser L."/>
            <person name="Vogl K."/>
            <person name="Liu Z."/>
            <person name="Imhoff J."/>
            <person name="Thiel V."/>
            <person name="Frigaard N.-U."/>
            <person name="Bryant D.A."/>
            <person name="Woyke T.J."/>
        </authorList>
    </citation>
    <scope>NUCLEOTIDE SEQUENCE [LARGE SCALE GENOMIC DNA]</scope>
    <source>
        <strain evidence="3 4">AZ1</strain>
    </source>
</reference>
<dbReference type="SUPFAM" id="SSF53335">
    <property type="entry name" value="S-adenosyl-L-methionine-dependent methyltransferases"/>
    <property type="match status" value="1"/>
</dbReference>
<dbReference type="InterPro" id="IPR019734">
    <property type="entry name" value="TPR_rpt"/>
</dbReference>
<dbReference type="InterPro" id="IPR029063">
    <property type="entry name" value="SAM-dependent_MTases_sf"/>
</dbReference>
<protein>
    <submittedName>
        <fullName evidence="3">Methyltransferase FkbM family</fullName>
    </submittedName>
</protein>
<evidence type="ECO:0000313" key="3">
    <source>
        <dbReference type="EMBL" id="EGV30540.1"/>
    </source>
</evidence>
<dbReference type="PROSITE" id="PS50005">
    <property type="entry name" value="TPR"/>
    <property type="match status" value="1"/>
</dbReference>
<dbReference type="EMBL" id="AFWT01000018">
    <property type="protein sequence ID" value="EGV30540.1"/>
    <property type="molecule type" value="Genomic_DNA"/>
</dbReference>
<evidence type="ECO:0000259" key="2">
    <source>
        <dbReference type="Pfam" id="PF05050"/>
    </source>
</evidence>
<evidence type="ECO:0000313" key="4">
    <source>
        <dbReference type="Proteomes" id="UP000004200"/>
    </source>
</evidence>
<dbReference type="STRING" id="765913.ThidrDRAFT_2741"/>
<evidence type="ECO:0000256" key="1">
    <source>
        <dbReference type="PROSITE-ProRule" id="PRU00339"/>
    </source>
</evidence>
<dbReference type="Gene3D" id="1.25.40.10">
    <property type="entry name" value="Tetratricopeptide repeat domain"/>
    <property type="match status" value="1"/>
</dbReference>
<dbReference type="Proteomes" id="UP000004200">
    <property type="component" value="Unassembled WGS sequence"/>
</dbReference>
<feature type="domain" description="Methyltransferase FkbM" evidence="2">
    <location>
        <begin position="206"/>
        <end position="317"/>
    </location>
</feature>
<dbReference type="AlphaFoldDB" id="G2E378"/>
<dbReference type="RefSeq" id="WP_007041454.1">
    <property type="nucleotide sequence ID" value="NZ_AFWT01000018.1"/>
</dbReference>
<dbReference type="GO" id="GO:0032259">
    <property type="term" value="P:methylation"/>
    <property type="evidence" value="ECO:0007669"/>
    <property type="project" value="UniProtKB-KW"/>
</dbReference>
<dbReference type="Pfam" id="PF05050">
    <property type="entry name" value="Methyltransf_21"/>
    <property type="match status" value="1"/>
</dbReference>
<dbReference type="eggNOG" id="COG0457">
    <property type="taxonomic scope" value="Bacteria"/>
</dbReference>
<keyword evidence="3" id="KW-0489">Methyltransferase</keyword>